<comment type="caution">
    <text evidence="2">The sequence shown here is derived from an EMBL/GenBank/DDBJ whole genome shotgun (WGS) entry which is preliminary data.</text>
</comment>
<keyword evidence="1" id="KW-0732">Signal</keyword>
<evidence type="ECO:0000313" key="3">
    <source>
        <dbReference type="Proteomes" id="UP000612585"/>
    </source>
</evidence>
<evidence type="ECO:0000313" key="2">
    <source>
        <dbReference type="EMBL" id="GIJ60523.1"/>
    </source>
</evidence>
<protein>
    <recommendedName>
        <fullName evidence="4">DUF3455 domain-containing protein</fullName>
    </recommendedName>
</protein>
<feature type="chain" id="PRO_5035259558" description="DUF3455 domain-containing protein" evidence="1">
    <location>
        <begin position="31"/>
        <end position="183"/>
    </location>
</feature>
<keyword evidence="3" id="KW-1185">Reference proteome</keyword>
<dbReference type="PANTHER" id="PTHR35567:SF1">
    <property type="entry name" value="CONSERVED FUNGAL PROTEIN (AFU_ORTHOLOGUE AFUA_1G14230)"/>
    <property type="match status" value="1"/>
</dbReference>
<evidence type="ECO:0000256" key="1">
    <source>
        <dbReference type="SAM" id="SignalP"/>
    </source>
</evidence>
<dbReference type="AlphaFoldDB" id="A0A8J4E413"/>
<sequence>MVDVKNMVRIGAVLVAAVLGGGLAVSPAQAASKTSGGGFTLPAGAPTPGAGFKIKNAYRVAVGVQEYACTDAGTWATASTPEALLVRYGSPRPIYHYAGPRWRALDGSIVLGAVATRVPKDGTIPWLLLTTTVEKGRPGQELTNVTHISRVNTTGGVGPTGACTAGTTQKVRYGADYVFWAPV</sequence>
<proteinExistence type="predicted"/>
<reference evidence="2" key="1">
    <citation type="submission" date="2021-01" db="EMBL/GenBank/DDBJ databases">
        <title>Whole genome shotgun sequence of Virgisporangium aurantiacum NBRC 16421.</title>
        <authorList>
            <person name="Komaki H."/>
            <person name="Tamura T."/>
        </authorList>
    </citation>
    <scope>NUCLEOTIDE SEQUENCE</scope>
    <source>
        <strain evidence="2">NBRC 16421</strain>
    </source>
</reference>
<dbReference type="PANTHER" id="PTHR35567">
    <property type="entry name" value="MALATE DEHYDROGENASE (AFU_ORTHOLOGUE AFUA_2G13800)"/>
    <property type="match status" value="1"/>
</dbReference>
<dbReference type="Pfam" id="PF11937">
    <property type="entry name" value="DUF3455"/>
    <property type="match status" value="1"/>
</dbReference>
<name>A0A8J4E413_9ACTN</name>
<gene>
    <name evidence="2" type="ORF">Vau01_080390</name>
</gene>
<accession>A0A8J4E413</accession>
<feature type="signal peptide" evidence="1">
    <location>
        <begin position="1"/>
        <end position="30"/>
    </location>
</feature>
<dbReference type="Proteomes" id="UP000612585">
    <property type="component" value="Unassembled WGS sequence"/>
</dbReference>
<dbReference type="EMBL" id="BOPG01000056">
    <property type="protein sequence ID" value="GIJ60523.1"/>
    <property type="molecule type" value="Genomic_DNA"/>
</dbReference>
<organism evidence="2 3">
    <name type="scientific">Virgisporangium aurantiacum</name>
    <dbReference type="NCBI Taxonomy" id="175570"/>
    <lineage>
        <taxon>Bacteria</taxon>
        <taxon>Bacillati</taxon>
        <taxon>Actinomycetota</taxon>
        <taxon>Actinomycetes</taxon>
        <taxon>Micromonosporales</taxon>
        <taxon>Micromonosporaceae</taxon>
        <taxon>Virgisporangium</taxon>
    </lineage>
</organism>
<evidence type="ECO:0008006" key="4">
    <source>
        <dbReference type="Google" id="ProtNLM"/>
    </source>
</evidence>
<dbReference type="InterPro" id="IPR021851">
    <property type="entry name" value="DUF3455"/>
</dbReference>